<evidence type="ECO:0000256" key="3">
    <source>
        <dbReference type="ARBA" id="ARBA00022692"/>
    </source>
</evidence>
<keyword evidence="6" id="KW-0770">Synapse</keyword>
<dbReference type="FunFam" id="2.70.170.10:FF:000099">
    <property type="entry name" value="Gamma-aminobutyric acid type A receptor rho1 subunit"/>
    <property type="match status" value="1"/>
</dbReference>
<dbReference type="InterPro" id="IPR006029">
    <property type="entry name" value="Neurotrans-gated_channel_TM"/>
</dbReference>
<reference evidence="21" key="1">
    <citation type="journal article" date="2023" name="Science">
        <title>Genome structures resolve the early diversification of teleost fishes.</title>
        <authorList>
            <person name="Parey E."/>
            <person name="Louis A."/>
            <person name="Montfort J."/>
            <person name="Bouchez O."/>
            <person name="Roques C."/>
            <person name="Iampietro C."/>
            <person name="Lluch J."/>
            <person name="Castinel A."/>
            <person name="Donnadieu C."/>
            <person name="Desvignes T."/>
            <person name="Floi Bucao C."/>
            <person name="Jouanno E."/>
            <person name="Wen M."/>
            <person name="Mejri S."/>
            <person name="Dirks R."/>
            <person name="Jansen H."/>
            <person name="Henkel C."/>
            <person name="Chen W.J."/>
            <person name="Zahm M."/>
            <person name="Cabau C."/>
            <person name="Klopp C."/>
            <person name="Thompson A.W."/>
            <person name="Robinson-Rechavi M."/>
            <person name="Braasch I."/>
            <person name="Lecointre G."/>
            <person name="Bobe J."/>
            <person name="Postlethwait J.H."/>
            <person name="Berthelot C."/>
            <person name="Roest Crollius H."/>
            <person name="Guiguen Y."/>
        </authorList>
    </citation>
    <scope>NUCLEOTIDE SEQUENCE</scope>
    <source>
        <strain evidence="21">Concon-B</strain>
    </source>
</reference>
<organism evidence="21 22">
    <name type="scientific">Conger conger</name>
    <name type="common">Conger eel</name>
    <name type="synonym">Muraena conger</name>
    <dbReference type="NCBI Taxonomy" id="82655"/>
    <lineage>
        <taxon>Eukaryota</taxon>
        <taxon>Metazoa</taxon>
        <taxon>Chordata</taxon>
        <taxon>Craniata</taxon>
        <taxon>Vertebrata</taxon>
        <taxon>Euteleostomi</taxon>
        <taxon>Actinopterygii</taxon>
        <taxon>Neopterygii</taxon>
        <taxon>Teleostei</taxon>
        <taxon>Anguilliformes</taxon>
        <taxon>Congridae</taxon>
        <taxon>Conger</taxon>
    </lineage>
</organism>
<keyword evidence="2" id="KW-1003">Cell membrane</keyword>
<keyword evidence="8 18" id="KW-0472">Membrane</keyword>
<dbReference type="InterPro" id="IPR036719">
    <property type="entry name" value="Neuro-gated_channel_TM_sf"/>
</dbReference>
<evidence type="ECO:0000256" key="17">
    <source>
        <dbReference type="ARBA" id="ARBA00034104"/>
    </source>
</evidence>
<evidence type="ECO:0000256" key="15">
    <source>
        <dbReference type="ARBA" id="ARBA00023286"/>
    </source>
</evidence>
<dbReference type="Gene3D" id="2.70.170.10">
    <property type="entry name" value="Neurotransmitter-gated ion-channel ligand-binding domain"/>
    <property type="match status" value="1"/>
</dbReference>
<evidence type="ECO:0000256" key="9">
    <source>
        <dbReference type="ARBA" id="ARBA00023157"/>
    </source>
</evidence>
<dbReference type="GO" id="GO:0045211">
    <property type="term" value="C:postsynaptic membrane"/>
    <property type="evidence" value="ECO:0007669"/>
    <property type="project" value="UniProtKB-SubCell"/>
</dbReference>
<evidence type="ECO:0000259" key="20">
    <source>
        <dbReference type="Pfam" id="PF02932"/>
    </source>
</evidence>
<keyword evidence="14" id="KW-0628">Postsynaptic cell membrane</keyword>
<dbReference type="Pfam" id="PF02931">
    <property type="entry name" value="Neur_chan_LBD"/>
    <property type="match status" value="1"/>
</dbReference>
<keyword evidence="4" id="KW-0732">Signal</keyword>
<keyword evidence="9" id="KW-1015">Disulfide bond</keyword>
<dbReference type="Pfam" id="PF02932">
    <property type="entry name" value="Neur_chan_memb"/>
    <property type="match status" value="1"/>
</dbReference>
<dbReference type="InterPro" id="IPR018000">
    <property type="entry name" value="Neurotransmitter_ion_chnl_CS"/>
</dbReference>
<dbReference type="InterPro" id="IPR006028">
    <property type="entry name" value="GABAA/Glycine_rcpt"/>
</dbReference>
<gene>
    <name evidence="21" type="ORF">COCON_G00085230</name>
</gene>
<dbReference type="Gene3D" id="1.20.58.390">
    <property type="entry name" value="Neurotransmitter-gated ion-channel transmembrane domain"/>
    <property type="match status" value="1"/>
</dbReference>
<dbReference type="Proteomes" id="UP001152803">
    <property type="component" value="Unassembled WGS sequence"/>
</dbReference>
<dbReference type="AlphaFoldDB" id="A0A9Q1I2B6"/>
<evidence type="ECO:0000256" key="2">
    <source>
        <dbReference type="ARBA" id="ARBA00022475"/>
    </source>
</evidence>
<evidence type="ECO:0000256" key="5">
    <source>
        <dbReference type="ARBA" id="ARBA00022989"/>
    </source>
</evidence>
<name>A0A9Q1I2B6_CONCO</name>
<evidence type="ECO:0000256" key="12">
    <source>
        <dbReference type="ARBA" id="ARBA00023180"/>
    </source>
</evidence>
<dbReference type="InterPro" id="IPR006202">
    <property type="entry name" value="Neur_chan_lig-bd"/>
</dbReference>
<keyword evidence="13" id="KW-0868">Chloride</keyword>
<feature type="transmembrane region" description="Helical" evidence="18">
    <location>
        <begin position="435"/>
        <end position="452"/>
    </location>
</feature>
<keyword evidence="5 18" id="KW-1133">Transmembrane helix</keyword>
<evidence type="ECO:0000256" key="4">
    <source>
        <dbReference type="ARBA" id="ARBA00022729"/>
    </source>
</evidence>
<accession>A0A9Q1I2B6</accession>
<feature type="domain" description="Neurotransmitter-gated ion-channel ligand-binding" evidence="19">
    <location>
        <begin position="1"/>
        <end position="188"/>
    </location>
</feature>
<dbReference type="InterPro" id="IPR002289">
    <property type="entry name" value="GABAAb_rcpt"/>
</dbReference>
<dbReference type="PROSITE" id="PS00236">
    <property type="entry name" value="NEUROTR_ION_CHANNEL"/>
    <property type="match status" value="1"/>
</dbReference>
<evidence type="ECO:0000256" key="16">
    <source>
        <dbReference type="ARBA" id="ARBA00023303"/>
    </source>
</evidence>
<keyword evidence="3 18" id="KW-0812">Transmembrane</keyword>
<feature type="transmembrane region" description="Helical" evidence="18">
    <location>
        <begin position="189"/>
        <end position="213"/>
    </location>
</feature>
<dbReference type="CDD" id="cd19053">
    <property type="entry name" value="LGIC_TM_GABAAR_beta"/>
    <property type="match status" value="1"/>
</dbReference>
<dbReference type="PANTHER" id="PTHR18945">
    <property type="entry name" value="NEUROTRANSMITTER GATED ION CHANNEL"/>
    <property type="match status" value="1"/>
</dbReference>
<evidence type="ECO:0000256" key="11">
    <source>
        <dbReference type="ARBA" id="ARBA00023173"/>
    </source>
</evidence>
<evidence type="ECO:0000313" key="21">
    <source>
        <dbReference type="EMBL" id="KAJ8276771.1"/>
    </source>
</evidence>
<keyword evidence="10" id="KW-0675">Receptor</keyword>
<evidence type="ECO:0000256" key="10">
    <source>
        <dbReference type="ARBA" id="ARBA00023170"/>
    </source>
</evidence>
<evidence type="ECO:0000259" key="19">
    <source>
        <dbReference type="Pfam" id="PF02931"/>
    </source>
</evidence>
<protein>
    <submittedName>
        <fullName evidence="21">Uncharacterized protein</fullName>
    </submittedName>
</protein>
<keyword evidence="16 18" id="KW-0407">Ion channel</keyword>
<comment type="caution">
    <text evidence="21">The sequence shown here is derived from an EMBL/GenBank/DDBJ whole genome shotgun (WGS) entry which is preliminary data.</text>
</comment>
<dbReference type="InterPro" id="IPR036734">
    <property type="entry name" value="Neur_chan_lig-bd_sf"/>
</dbReference>
<dbReference type="GO" id="GO:0004890">
    <property type="term" value="F:GABA-A receptor activity"/>
    <property type="evidence" value="ECO:0007669"/>
    <property type="project" value="InterPro"/>
</dbReference>
<proteinExistence type="inferred from homology"/>
<dbReference type="PRINTS" id="PR00253">
    <property type="entry name" value="GABAARECEPTR"/>
</dbReference>
<dbReference type="EMBL" id="JAFJMO010000005">
    <property type="protein sequence ID" value="KAJ8276771.1"/>
    <property type="molecule type" value="Genomic_DNA"/>
</dbReference>
<evidence type="ECO:0000256" key="1">
    <source>
        <dbReference type="ARBA" id="ARBA00022448"/>
    </source>
</evidence>
<dbReference type="FunFam" id="1.20.58.390:FF:000004">
    <property type="entry name" value="Gamma-aminobutyric acid receptor subunit beta-2 isoform A"/>
    <property type="match status" value="1"/>
</dbReference>
<comment type="caution">
    <text evidence="18">Lacks conserved residue(s) required for the propagation of feature annotation.</text>
</comment>
<keyword evidence="11" id="KW-0869">Chloride channel</keyword>
<comment type="similarity">
    <text evidence="18">Belongs to the ligand-gated ion channel (TC 1.A.9) family.</text>
</comment>
<evidence type="ECO:0000256" key="6">
    <source>
        <dbReference type="ARBA" id="ARBA00023018"/>
    </source>
</evidence>
<evidence type="ECO:0000256" key="13">
    <source>
        <dbReference type="ARBA" id="ARBA00023214"/>
    </source>
</evidence>
<dbReference type="GO" id="GO:0005254">
    <property type="term" value="F:chloride channel activity"/>
    <property type="evidence" value="ECO:0007669"/>
    <property type="project" value="UniProtKB-KW"/>
</dbReference>
<dbReference type="NCBIfam" id="TIGR00860">
    <property type="entry name" value="LIC"/>
    <property type="match status" value="1"/>
</dbReference>
<comment type="subcellular location">
    <subcellularLocation>
        <location evidence="17">Postsynaptic cell membrane</location>
        <topology evidence="17">Multi-pass membrane protein</topology>
    </subcellularLocation>
</comment>
<dbReference type="InterPro" id="IPR006201">
    <property type="entry name" value="Neur_channel"/>
</dbReference>
<evidence type="ECO:0000256" key="18">
    <source>
        <dbReference type="RuleBase" id="RU000687"/>
    </source>
</evidence>
<dbReference type="GO" id="GO:0005230">
    <property type="term" value="F:extracellular ligand-gated monoatomic ion channel activity"/>
    <property type="evidence" value="ECO:0007669"/>
    <property type="project" value="InterPro"/>
</dbReference>
<dbReference type="OrthoDB" id="8890589at2759"/>
<sequence length="454" mass="51786">MSINIASIDSISEVNMDYTITMYFQQSWRDKRLAYAELPLNLTLDNRVADQLWLPDTYFLNDKKSFLHGVTVKNRMIRLHPDGTVLYGLRITTTAACMMDLRRYPLDEQNCTLEIESYGYTTDDIIFFWQGGDKAVTGVDKLELPQFSIVELRLVSPRYGRGGPVHHRYGRGTGAYPRLSLSFRIKRNIGYFILQTYMPSILITILSWVSFWINYDASAARVALGVTTVLTMTTINTHLRETLPKIPYVKAIDVYLMGCFVFVFLALLEYAFVNYVFFGRGPQQQKKVSERLNKANNERPRHDGRCVVLPTLCVSFPSASGSRLGSQVFFFCHGRCVDAYGNILLTTLEMNNEVLASDVGSSVSDSRNSVRSFDSSGVQFRKPATARDGFAQHHALDRGAVRGRANCRLRRRSSKLKLKIPNLADVSTIDKWSRVIFPITFGFFNLIYWLYYVN</sequence>
<dbReference type="PRINTS" id="PR00252">
    <property type="entry name" value="NRIONCHANNEL"/>
</dbReference>
<dbReference type="GO" id="GO:0034707">
    <property type="term" value="C:chloride channel complex"/>
    <property type="evidence" value="ECO:0007669"/>
    <property type="project" value="UniProtKB-KW"/>
</dbReference>
<keyword evidence="12" id="KW-0325">Glycoprotein</keyword>
<keyword evidence="15" id="KW-1071">Ligand-gated ion channel</keyword>
<keyword evidence="7 18" id="KW-0406">Ion transport</keyword>
<evidence type="ECO:0000256" key="8">
    <source>
        <dbReference type="ARBA" id="ARBA00023136"/>
    </source>
</evidence>
<dbReference type="InterPro" id="IPR038050">
    <property type="entry name" value="Neuro_actylchol_rec"/>
</dbReference>
<dbReference type="SUPFAM" id="SSF63712">
    <property type="entry name" value="Nicotinic receptor ligand binding domain-like"/>
    <property type="match status" value="1"/>
</dbReference>
<keyword evidence="22" id="KW-1185">Reference proteome</keyword>
<feature type="domain" description="Neurotransmitter-gated ion-channel transmembrane" evidence="20">
    <location>
        <begin position="196"/>
        <end position="449"/>
    </location>
</feature>
<dbReference type="PRINTS" id="PR01160">
    <property type="entry name" value="GABAARBETA"/>
</dbReference>
<keyword evidence="1 18" id="KW-0813">Transport</keyword>
<evidence type="ECO:0000256" key="7">
    <source>
        <dbReference type="ARBA" id="ARBA00023065"/>
    </source>
</evidence>
<evidence type="ECO:0000256" key="14">
    <source>
        <dbReference type="ARBA" id="ARBA00023257"/>
    </source>
</evidence>
<feature type="transmembrane region" description="Helical" evidence="18">
    <location>
        <begin position="254"/>
        <end position="277"/>
    </location>
</feature>
<evidence type="ECO:0000313" key="22">
    <source>
        <dbReference type="Proteomes" id="UP001152803"/>
    </source>
</evidence>
<dbReference type="SUPFAM" id="SSF90112">
    <property type="entry name" value="Neurotransmitter-gated ion-channel transmembrane pore"/>
    <property type="match status" value="1"/>
</dbReference>